<feature type="transmembrane region" description="Helical" evidence="1">
    <location>
        <begin position="61"/>
        <end position="86"/>
    </location>
</feature>
<protein>
    <submittedName>
        <fullName evidence="2">Putative Mediator of RNA polymerase II transcription subunit 18</fullName>
    </submittedName>
</protein>
<dbReference type="EMBL" id="QPKB01000010">
    <property type="protein sequence ID" value="RWR93898.1"/>
    <property type="molecule type" value="Genomic_DNA"/>
</dbReference>
<dbReference type="Proteomes" id="UP000283530">
    <property type="component" value="Unassembled WGS sequence"/>
</dbReference>
<keyword evidence="1" id="KW-0812">Transmembrane</keyword>
<name>A0A443PSZ2_9MAGN</name>
<evidence type="ECO:0000256" key="1">
    <source>
        <dbReference type="SAM" id="Phobius"/>
    </source>
</evidence>
<evidence type="ECO:0000313" key="3">
    <source>
        <dbReference type="Proteomes" id="UP000283530"/>
    </source>
</evidence>
<dbReference type="PANTHER" id="PTHR33782">
    <property type="entry name" value="OS01G0121600 PROTEIN"/>
    <property type="match status" value="1"/>
</dbReference>
<comment type="caution">
    <text evidence="2">The sequence shown here is derived from an EMBL/GenBank/DDBJ whole genome shotgun (WGS) entry which is preliminary data.</text>
</comment>
<gene>
    <name evidence="2" type="ORF">CKAN_02317500</name>
</gene>
<evidence type="ECO:0000313" key="2">
    <source>
        <dbReference type="EMBL" id="RWR93898.1"/>
    </source>
</evidence>
<organism evidence="2 3">
    <name type="scientific">Cinnamomum micranthum f. kanehirae</name>
    <dbReference type="NCBI Taxonomy" id="337451"/>
    <lineage>
        <taxon>Eukaryota</taxon>
        <taxon>Viridiplantae</taxon>
        <taxon>Streptophyta</taxon>
        <taxon>Embryophyta</taxon>
        <taxon>Tracheophyta</taxon>
        <taxon>Spermatophyta</taxon>
        <taxon>Magnoliopsida</taxon>
        <taxon>Magnoliidae</taxon>
        <taxon>Laurales</taxon>
        <taxon>Lauraceae</taxon>
        <taxon>Cinnamomum</taxon>
    </lineage>
</organism>
<sequence length="96" mass="10898">MVDEGMIVLRKRIHEMKMVERNYEPPANWMDWEKRYFAFYDADVCEVVGVLQSLLMNTRPALAIGMMGLVTLSVPTSMFMVMSHLIDVAKGILSGA</sequence>
<dbReference type="PANTHER" id="PTHR33782:SF5">
    <property type="entry name" value="MEDIATOR OF RNA POLYMERASE II TRANSCRIPTION SUBUNIT"/>
    <property type="match status" value="1"/>
</dbReference>
<keyword evidence="1" id="KW-0472">Membrane</keyword>
<dbReference type="AlphaFoldDB" id="A0A443PSZ2"/>
<reference evidence="2 3" key="1">
    <citation type="journal article" date="2019" name="Nat. Plants">
        <title>Stout camphor tree genome fills gaps in understanding of flowering plant genome evolution.</title>
        <authorList>
            <person name="Chaw S.M."/>
            <person name="Liu Y.C."/>
            <person name="Wu Y.W."/>
            <person name="Wang H.Y."/>
            <person name="Lin C.I."/>
            <person name="Wu C.S."/>
            <person name="Ke H.M."/>
            <person name="Chang L.Y."/>
            <person name="Hsu C.Y."/>
            <person name="Yang H.T."/>
            <person name="Sudianto E."/>
            <person name="Hsu M.H."/>
            <person name="Wu K.P."/>
            <person name="Wang L.N."/>
            <person name="Leebens-Mack J.H."/>
            <person name="Tsai I.J."/>
        </authorList>
    </citation>
    <scope>NUCLEOTIDE SEQUENCE [LARGE SCALE GENOMIC DNA]</scope>
    <source>
        <strain evidence="3">cv. Chaw 1501</strain>
        <tissue evidence="2">Young leaves</tissue>
    </source>
</reference>
<proteinExistence type="predicted"/>
<keyword evidence="3" id="KW-1185">Reference proteome</keyword>
<keyword evidence="1" id="KW-1133">Transmembrane helix</keyword>
<dbReference type="OrthoDB" id="672819at2759"/>
<accession>A0A443PSZ2</accession>